<accession>A0A1F5RC62</accession>
<protein>
    <submittedName>
        <fullName evidence="1">Uncharacterized protein</fullName>
    </submittedName>
</protein>
<dbReference type="AlphaFoldDB" id="A0A1F5RC62"/>
<dbReference type="EMBL" id="MFFM01000034">
    <property type="protein sequence ID" value="OGF12059.1"/>
    <property type="molecule type" value="Genomic_DNA"/>
</dbReference>
<comment type="caution">
    <text evidence="1">The sequence shown here is derived from an EMBL/GenBank/DDBJ whole genome shotgun (WGS) entry which is preliminary data.</text>
</comment>
<name>A0A1F5RC62_9BACT</name>
<sequence length="262" mass="30970">MKKELHGFYQAFSEAISNGMRSKLDFIILEYDKNVEVHCLFLLFIKSYRHFNSIKILCKNNIFQDSFVLLRCLFESVLCCVLFAKNNKHIERWVKYQQFIYFKEFLKDKTFIKQHPADEIAYMQKEYDALKPLFTNRDKNSGKIYVDRQWYQGGLRAAAIEADLLENYEFCYRIGSDFVHNSSKVGQFYIDLRKKEETIKMIVGTKPSKGIDPIIIFTSIHLMLCAVDAVSKNIEIMNESTIAFWDKRLSKKMGLYKNEFLQ</sequence>
<organism evidence="1 2">
    <name type="scientific">Candidatus Edwardsbacteria bacterium GWF2_54_11</name>
    <dbReference type="NCBI Taxonomy" id="1817851"/>
    <lineage>
        <taxon>Bacteria</taxon>
        <taxon>Candidatus Edwardsiibacteriota</taxon>
    </lineage>
</organism>
<dbReference type="Pfam" id="PF18928">
    <property type="entry name" value="DUF5677"/>
    <property type="match status" value="1"/>
</dbReference>
<dbReference type="Proteomes" id="UP000177230">
    <property type="component" value="Unassembled WGS sequence"/>
</dbReference>
<evidence type="ECO:0000313" key="2">
    <source>
        <dbReference type="Proteomes" id="UP000177230"/>
    </source>
</evidence>
<proteinExistence type="predicted"/>
<reference evidence="1 2" key="1">
    <citation type="journal article" date="2016" name="Nat. Commun.">
        <title>Thousands of microbial genomes shed light on interconnected biogeochemical processes in an aquifer system.</title>
        <authorList>
            <person name="Anantharaman K."/>
            <person name="Brown C.T."/>
            <person name="Hug L.A."/>
            <person name="Sharon I."/>
            <person name="Castelle C.J."/>
            <person name="Probst A.J."/>
            <person name="Thomas B.C."/>
            <person name="Singh A."/>
            <person name="Wilkins M.J."/>
            <person name="Karaoz U."/>
            <person name="Brodie E.L."/>
            <person name="Williams K.H."/>
            <person name="Hubbard S.S."/>
            <person name="Banfield J.F."/>
        </authorList>
    </citation>
    <scope>NUCLEOTIDE SEQUENCE [LARGE SCALE GENOMIC DNA]</scope>
</reference>
<evidence type="ECO:0000313" key="1">
    <source>
        <dbReference type="EMBL" id="OGF12059.1"/>
    </source>
</evidence>
<gene>
    <name evidence="1" type="ORF">A2024_03470</name>
</gene>
<dbReference type="InterPro" id="IPR043733">
    <property type="entry name" value="DUF5677"/>
</dbReference>